<dbReference type="SUPFAM" id="SSF53335">
    <property type="entry name" value="S-adenosyl-L-methionine-dependent methyltransferases"/>
    <property type="match status" value="1"/>
</dbReference>
<gene>
    <name evidence="4" type="ORF">LCGC14_0719150</name>
</gene>
<dbReference type="InterPro" id="IPR029063">
    <property type="entry name" value="SAM-dependent_MTases_sf"/>
</dbReference>
<evidence type="ECO:0000256" key="3">
    <source>
        <dbReference type="ARBA" id="ARBA00022691"/>
    </source>
</evidence>
<evidence type="ECO:0000313" key="4">
    <source>
        <dbReference type="EMBL" id="KKN41855.1"/>
    </source>
</evidence>
<name>A0A0F9QCZ9_9ZZZZ</name>
<keyword evidence="2" id="KW-0808">Transferase</keyword>
<evidence type="ECO:0008006" key="5">
    <source>
        <dbReference type="Google" id="ProtNLM"/>
    </source>
</evidence>
<dbReference type="GO" id="GO:0008168">
    <property type="term" value="F:methyltransferase activity"/>
    <property type="evidence" value="ECO:0007669"/>
    <property type="project" value="UniProtKB-KW"/>
</dbReference>
<dbReference type="PROSITE" id="PS00094">
    <property type="entry name" value="C5_MTASE_1"/>
    <property type="match status" value="1"/>
</dbReference>
<organism evidence="4">
    <name type="scientific">marine sediment metagenome</name>
    <dbReference type="NCBI Taxonomy" id="412755"/>
    <lineage>
        <taxon>unclassified sequences</taxon>
        <taxon>metagenomes</taxon>
        <taxon>ecological metagenomes</taxon>
    </lineage>
</organism>
<keyword evidence="3" id="KW-0949">S-adenosyl-L-methionine</keyword>
<proteinExistence type="predicted"/>
<accession>A0A0F9QCZ9</accession>
<reference evidence="4" key="1">
    <citation type="journal article" date="2015" name="Nature">
        <title>Complex archaea that bridge the gap between prokaryotes and eukaryotes.</title>
        <authorList>
            <person name="Spang A."/>
            <person name="Saw J.H."/>
            <person name="Jorgensen S.L."/>
            <person name="Zaremba-Niedzwiedzka K."/>
            <person name="Martijn J."/>
            <person name="Lind A.E."/>
            <person name="van Eijk R."/>
            <person name="Schleper C."/>
            <person name="Guy L."/>
            <person name="Ettema T.J."/>
        </authorList>
    </citation>
    <scope>NUCLEOTIDE SEQUENCE</scope>
</reference>
<dbReference type="InterPro" id="IPR018117">
    <property type="entry name" value="C5_DNA_meth_AS"/>
</dbReference>
<dbReference type="EMBL" id="LAZR01001620">
    <property type="protein sequence ID" value="KKN41855.1"/>
    <property type="molecule type" value="Genomic_DNA"/>
</dbReference>
<dbReference type="Pfam" id="PF00145">
    <property type="entry name" value="DNA_methylase"/>
    <property type="match status" value="1"/>
</dbReference>
<evidence type="ECO:0000256" key="2">
    <source>
        <dbReference type="ARBA" id="ARBA00022679"/>
    </source>
</evidence>
<comment type="caution">
    <text evidence="4">The sequence shown here is derived from an EMBL/GenBank/DDBJ whole genome shotgun (WGS) entry which is preliminary data.</text>
</comment>
<dbReference type="Gene3D" id="3.40.50.150">
    <property type="entry name" value="Vaccinia Virus protein VP39"/>
    <property type="match status" value="1"/>
</dbReference>
<protein>
    <recommendedName>
        <fullName evidence="5">DNA (cytosine-5-)-methyltransferase</fullName>
    </recommendedName>
</protein>
<evidence type="ECO:0000256" key="1">
    <source>
        <dbReference type="ARBA" id="ARBA00022603"/>
    </source>
</evidence>
<dbReference type="AlphaFoldDB" id="A0A0F9QCZ9"/>
<keyword evidence="1" id="KW-0489">Methyltransferase</keyword>
<dbReference type="GO" id="GO:0032259">
    <property type="term" value="P:methylation"/>
    <property type="evidence" value="ECO:0007669"/>
    <property type="project" value="UniProtKB-KW"/>
</dbReference>
<dbReference type="InterPro" id="IPR001525">
    <property type="entry name" value="C5_MeTfrase"/>
</dbReference>
<sequence length="246" mass="26751">MSREMQVVLSLMPGIDLLGMAFKAEGFCVVQGGDVIFGGDVRTEHYPAGKFDGLISGPPCQTWSPLANLCRARGIAVAPDLIPEFQRCVAEADPQWFLMENVPRAPQPVVPGFGVHSFVLDNRQCVEADGKPATQRRLRRWSFGWQGGRKVLGIDTVAIGNPHITPTVTANGTKWETRKNRKGQPKSYRSQGDFRVYCKQQGLPDDFDLPLFTVAGKVKAVGNGVPIAMGRAMAAAVKETLEGVEA</sequence>